<gene>
    <name evidence="1" type="ORF">A1O9_07643</name>
</gene>
<keyword evidence="2" id="KW-1185">Reference proteome</keyword>
<dbReference type="Proteomes" id="UP000027920">
    <property type="component" value="Unassembled WGS sequence"/>
</dbReference>
<dbReference type="HOGENOM" id="CLU_108113_3_0_1"/>
<evidence type="ECO:0000313" key="2">
    <source>
        <dbReference type="Proteomes" id="UP000027920"/>
    </source>
</evidence>
<evidence type="ECO:0000313" key="1">
    <source>
        <dbReference type="EMBL" id="KEF56062.1"/>
    </source>
</evidence>
<protein>
    <recommendedName>
        <fullName evidence="3">SnoaL-like domain-containing protein</fullName>
    </recommendedName>
</protein>
<dbReference type="VEuPathDB" id="FungiDB:A1O9_07643"/>
<organism evidence="1 2">
    <name type="scientific">Exophiala aquamarina CBS 119918</name>
    <dbReference type="NCBI Taxonomy" id="1182545"/>
    <lineage>
        <taxon>Eukaryota</taxon>
        <taxon>Fungi</taxon>
        <taxon>Dikarya</taxon>
        <taxon>Ascomycota</taxon>
        <taxon>Pezizomycotina</taxon>
        <taxon>Eurotiomycetes</taxon>
        <taxon>Chaetothyriomycetidae</taxon>
        <taxon>Chaetothyriales</taxon>
        <taxon>Herpotrichiellaceae</taxon>
        <taxon>Exophiala</taxon>
    </lineage>
</organism>
<sequence>MAPTRAQLLETAIALVEAFETWTIDALLAKRSTKSTQHFLPESLGRSAQDIDGFRRHIEFLMPLVPDGFKVNARYKEPMVDEAARKVAVFAKCSANTVAGPYHNEYIFIIHLNEDGTLADKVEEFLDSSLVRELESRLAAFEEQKP</sequence>
<accession>A0A072P8I7</accession>
<dbReference type="GeneID" id="25282556"/>
<proteinExistence type="predicted"/>
<dbReference type="PANTHER" id="PTHR39598">
    <property type="entry name" value="AUSTINOL SYNTHESIS PROTEIN F-RELATED"/>
    <property type="match status" value="1"/>
</dbReference>
<dbReference type="AlphaFoldDB" id="A0A072P8I7"/>
<dbReference type="STRING" id="1182545.A0A072P8I7"/>
<dbReference type="PANTHER" id="PTHR39598:SF1">
    <property type="entry name" value="AUSTINOID BIOSYNTHESIS CLUSTERS PROTEIN F-RELATED"/>
    <property type="match status" value="1"/>
</dbReference>
<comment type="caution">
    <text evidence="1">The sequence shown here is derived from an EMBL/GenBank/DDBJ whole genome shotgun (WGS) entry which is preliminary data.</text>
</comment>
<reference evidence="1 2" key="1">
    <citation type="submission" date="2013-03" db="EMBL/GenBank/DDBJ databases">
        <title>The Genome Sequence of Exophiala aquamarina CBS 119918.</title>
        <authorList>
            <consortium name="The Broad Institute Genomics Platform"/>
            <person name="Cuomo C."/>
            <person name="de Hoog S."/>
            <person name="Gorbushina A."/>
            <person name="Walker B."/>
            <person name="Young S.K."/>
            <person name="Zeng Q."/>
            <person name="Gargeya S."/>
            <person name="Fitzgerald M."/>
            <person name="Haas B."/>
            <person name="Abouelleil A."/>
            <person name="Allen A.W."/>
            <person name="Alvarado L."/>
            <person name="Arachchi H.M."/>
            <person name="Berlin A.M."/>
            <person name="Chapman S.B."/>
            <person name="Gainer-Dewar J."/>
            <person name="Goldberg J."/>
            <person name="Griggs A."/>
            <person name="Gujja S."/>
            <person name="Hansen M."/>
            <person name="Howarth C."/>
            <person name="Imamovic A."/>
            <person name="Ireland A."/>
            <person name="Larimer J."/>
            <person name="McCowan C."/>
            <person name="Murphy C."/>
            <person name="Pearson M."/>
            <person name="Poon T.W."/>
            <person name="Priest M."/>
            <person name="Roberts A."/>
            <person name="Saif S."/>
            <person name="Shea T."/>
            <person name="Sisk P."/>
            <person name="Sykes S."/>
            <person name="Wortman J."/>
            <person name="Nusbaum C."/>
            <person name="Birren B."/>
        </authorList>
    </citation>
    <scope>NUCLEOTIDE SEQUENCE [LARGE SCALE GENOMIC DNA]</scope>
    <source>
        <strain evidence="1 2">CBS 119918</strain>
    </source>
</reference>
<dbReference type="RefSeq" id="XP_013258652.1">
    <property type="nucleotide sequence ID" value="XM_013403198.1"/>
</dbReference>
<dbReference type="OrthoDB" id="3758478at2759"/>
<evidence type="ECO:0008006" key="3">
    <source>
        <dbReference type="Google" id="ProtNLM"/>
    </source>
</evidence>
<name>A0A072P8I7_9EURO</name>
<dbReference type="EMBL" id="AMGV01000006">
    <property type="protein sequence ID" value="KEF56062.1"/>
    <property type="molecule type" value="Genomic_DNA"/>
</dbReference>
<dbReference type="InterPro" id="IPR050977">
    <property type="entry name" value="Fungal_Meroterpenoid_Isomerase"/>
</dbReference>